<dbReference type="PANTHER" id="PTHR46785:SF1">
    <property type="entry name" value="VON WILLEBRAND FACTOR A DOMAIN-CONTAINING PROTEIN 3B"/>
    <property type="match status" value="1"/>
</dbReference>
<sequence>MISVHQQCLDALQVIDEELLDPVNRFQLRSLLPSYLFPQVDQILAEVRGQSHIYGPVTSSRMIFLIDTSGSMSTEFQTGCRQYFNRLEFIVHDLHKILHHRILAQFRFNTIHFGTHVHSWKHGLTSATSSHLKQAEHYFDHLDAHGQTNTYDALKQALRDEEANTIYLFSDAEPSMDTRTILLDLKVWLCQRRNPCVIHTAVFIMGHTDDDPKPREFMGQIAAISGGVFRCLDPFTSVHQRFGIDSYSDTPNLNDDDFLLQSVGFDYRQPYSSPGMFTTNQCHQKLTSPDFKSPLKFRTRLQNDIDIPSFHHERGHNRFQIRLNIQQIIPGQNGQCSVSHTFDEFKQLYHQLQKRCTVPTFPSSHHSLFHIGNQIHEQHRQALETYIKELYDYVSHQEHPEFDLFLLMELHANQIVQQAVIEWRTRRPHSVRSPDEKSPPPPSYDSQ</sequence>
<evidence type="ECO:0000313" key="4">
    <source>
        <dbReference type="EMBL" id="CAF0992201.1"/>
    </source>
</evidence>
<evidence type="ECO:0000256" key="1">
    <source>
        <dbReference type="SAM" id="MobiDB-lite"/>
    </source>
</evidence>
<dbReference type="EMBL" id="CAJNOR010000726">
    <property type="protein sequence ID" value="CAF0992201.1"/>
    <property type="molecule type" value="Genomic_DNA"/>
</dbReference>
<evidence type="ECO:0000259" key="3">
    <source>
        <dbReference type="PROSITE" id="PS50234"/>
    </source>
</evidence>
<dbReference type="PANTHER" id="PTHR46785">
    <property type="entry name" value="VON WILLEBRAND FACTOR A DOMAIN-CONTAINING PROTEIN 3B"/>
    <property type="match status" value="1"/>
</dbReference>
<evidence type="ECO:0000313" key="6">
    <source>
        <dbReference type="Proteomes" id="UP000663828"/>
    </source>
</evidence>
<dbReference type="OrthoDB" id="299997at2759"/>
<feature type="domain" description="VWFA" evidence="3">
    <location>
        <begin position="61"/>
        <end position="263"/>
    </location>
</feature>
<evidence type="ECO:0000259" key="2">
    <source>
        <dbReference type="PROSITE" id="PS50195"/>
    </source>
</evidence>
<reference evidence="4" key="1">
    <citation type="submission" date="2021-02" db="EMBL/GenBank/DDBJ databases">
        <authorList>
            <person name="Nowell W R."/>
        </authorList>
    </citation>
    <scope>NUCLEOTIDE SEQUENCE</scope>
</reference>
<feature type="region of interest" description="Disordered" evidence="1">
    <location>
        <begin position="426"/>
        <end position="447"/>
    </location>
</feature>
<dbReference type="SUPFAM" id="SSF53300">
    <property type="entry name" value="vWA-like"/>
    <property type="match status" value="1"/>
</dbReference>
<dbReference type="InterPro" id="IPR001683">
    <property type="entry name" value="PX_dom"/>
</dbReference>
<dbReference type="PROSITE" id="PS50195">
    <property type="entry name" value="PX"/>
    <property type="match status" value="1"/>
</dbReference>
<comment type="caution">
    <text evidence="4">The sequence shown here is derived from an EMBL/GenBank/DDBJ whole genome shotgun (WGS) entry which is preliminary data.</text>
</comment>
<dbReference type="Proteomes" id="UP000663852">
    <property type="component" value="Unassembled WGS sequence"/>
</dbReference>
<dbReference type="InterPro" id="IPR002035">
    <property type="entry name" value="VWF_A"/>
</dbReference>
<dbReference type="Gene3D" id="3.30.1520.10">
    <property type="entry name" value="Phox-like domain"/>
    <property type="match status" value="1"/>
</dbReference>
<dbReference type="InterPro" id="IPR036465">
    <property type="entry name" value="vWFA_dom_sf"/>
</dbReference>
<keyword evidence="6" id="KW-1185">Reference proteome</keyword>
<dbReference type="GO" id="GO:0035091">
    <property type="term" value="F:phosphatidylinositol binding"/>
    <property type="evidence" value="ECO:0007669"/>
    <property type="project" value="InterPro"/>
</dbReference>
<dbReference type="AlphaFoldDB" id="A0A814FZR5"/>
<dbReference type="EMBL" id="CAJNOJ010000381">
    <property type="protein sequence ID" value="CAF1425405.1"/>
    <property type="molecule type" value="Genomic_DNA"/>
</dbReference>
<proteinExistence type="predicted"/>
<protein>
    <recommendedName>
        <fullName evidence="7">VWFA domain-containing protein</fullName>
    </recommendedName>
</protein>
<dbReference type="PROSITE" id="PS50234">
    <property type="entry name" value="VWFA"/>
    <property type="match status" value="1"/>
</dbReference>
<evidence type="ECO:0008006" key="7">
    <source>
        <dbReference type="Google" id="ProtNLM"/>
    </source>
</evidence>
<dbReference type="Pfam" id="PF00787">
    <property type="entry name" value="PX"/>
    <property type="match status" value="1"/>
</dbReference>
<evidence type="ECO:0000313" key="5">
    <source>
        <dbReference type="EMBL" id="CAF1425405.1"/>
    </source>
</evidence>
<dbReference type="SUPFAM" id="SSF64268">
    <property type="entry name" value="PX domain"/>
    <property type="match status" value="1"/>
</dbReference>
<name>A0A814FZR5_ADIRI</name>
<feature type="domain" description="PX" evidence="2">
    <location>
        <begin position="297"/>
        <end position="412"/>
    </location>
</feature>
<accession>A0A814FZR5</accession>
<dbReference type="Pfam" id="PF13768">
    <property type="entry name" value="VWA_3"/>
    <property type="match status" value="1"/>
</dbReference>
<dbReference type="CDD" id="cd06093">
    <property type="entry name" value="PX_domain"/>
    <property type="match status" value="1"/>
</dbReference>
<gene>
    <name evidence="5" type="ORF">EDS130_LOCUS37823</name>
    <name evidence="4" type="ORF">XAT740_LOCUS12756</name>
</gene>
<organism evidence="4 6">
    <name type="scientific">Adineta ricciae</name>
    <name type="common">Rotifer</name>
    <dbReference type="NCBI Taxonomy" id="249248"/>
    <lineage>
        <taxon>Eukaryota</taxon>
        <taxon>Metazoa</taxon>
        <taxon>Spiralia</taxon>
        <taxon>Gnathifera</taxon>
        <taxon>Rotifera</taxon>
        <taxon>Eurotatoria</taxon>
        <taxon>Bdelloidea</taxon>
        <taxon>Adinetida</taxon>
        <taxon>Adinetidae</taxon>
        <taxon>Adineta</taxon>
    </lineage>
</organism>
<dbReference type="InterPro" id="IPR036871">
    <property type="entry name" value="PX_dom_sf"/>
</dbReference>
<dbReference type="Gene3D" id="3.40.50.410">
    <property type="entry name" value="von Willebrand factor, type A domain"/>
    <property type="match status" value="1"/>
</dbReference>
<dbReference type="Proteomes" id="UP000663828">
    <property type="component" value="Unassembled WGS sequence"/>
</dbReference>